<dbReference type="InterPro" id="IPR036397">
    <property type="entry name" value="RNaseH_sf"/>
</dbReference>
<dbReference type="InterPro" id="IPR012337">
    <property type="entry name" value="RNaseH-like_sf"/>
</dbReference>
<dbReference type="InterPro" id="IPR052408">
    <property type="entry name" value="Exonuclease_MUT-7-like"/>
</dbReference>
<name>A0A6A5SZS9_9PLEO</name>
<gene>
    <name evidence="3" type="ORF">EJ02DRAFT_463271</name>
</gene>
<feature type="compositionally biased region" description="Basic and acidic residues" evidence="1">
    <location>
        <begin position="555"/>
        <end position="578"/>
    </location>
</feature>
<dbReference type="GO" id="GO:0003676">
    <property type="term" value="F:nucleic acid binding"/>
    <property type="evidence" value="ECO:0007669"/>
    <property type="project" value="InterPro"/>
</dbReference>
<feature type="compositionally biased region" description="Polar residues" evidence="1">
    <location>
        <begin position="722"/>
        <end position="734"/>
    </location>
</feature>
<dbReference type="AlphaFoldDB" id="A0A6A5SZS9"/>
<sequence>MLFRRRASHLSASDFHRCVCDVVAVNRLYAAVGHRDRKHVASLLRSLPLRAMHTTPPRPTPATFPSSTCKWKRGRPIPARSSIDRQLHHTPALRAQSLPGQSTQTNTAPLVVEQRHIRQVSTPQHVGPHQVAAVTRIDEGQRLGLWTPVQGLRFAPSASTEAHHSTSTASDLETMPRPKGVDTSDTPETPKIRQADVSSERGDDAEVVEHSETFGRIPLTYQIPEEKLRAAMLASPETRASYWSAKLYQGPNGESLSTHYCKSMEVADRVAQYFLEEKVVGFDIEWKPRGNPHSIKQNASLIQLACEDRIALFHISLFSGTKAEQLMPPNLKAVLESPDIYKVGVAVKGDFTRLEKYLGIQAQGIFELSRLHNLVEWYKVDPSKVSNKLVGLAAQVHQHLQLPLYKGGQLVDDPEITSSVRESDWSLPLDLQQIHYAAADAYAGFRLYHTLELKRTRLSPTPPAVRLCDYDNKPVPRSKEARKRVKAVSKSKDALETSPKQTVDVVEEKKEGVEGAEGYETAPEELDSHRLEDPVSATSSKVSGHGEEVTLGAHDASKFKQETDNDPEHRSRAPPEHKRVGRVSLSWLKGPDPGYPTLPQVSAEETERPLSTPLFKHSSAVPTEDPEDDEFADPELEEALQRMDIDRDGKLRDDVEGAALEHEAAAGHVAHILPLAAVAEDDMHAHNPHELASAQVPSTTNVVELSDFNPITLDSQELDEPSTPTFTPLASPSEETPRAPDYDLATTWAQEYLHSTVPLPTSAAPSRIRATVPHLRAYHLWYHQKLSVDEIAQHLGDPPLSHSTVTSYVLQAIALEKLEYDKESLKDAMMLMPSGMRKGRWKWLAEKASALD</sequence>
<protein>
    <recommendedName>
        <fullName evidence="2">3'-5' exonuclease domain-containing protein</fullName>
    </recommendedName>
</protein>
<evidence type="ECO:0000256" key="1">
    <source>
        <dbReference type="SAM" id="MobiDB-lite"/>
    </source>
</evidence>
<dbReference type="Gene3D" id="3.30.420.10">
    <property type="entry name" value="Ribonuclease H-like superfamily/Ribonuclease H"/>
    <property type="match status" value="1"/>
</dbReference>
<dbReference type="EMBL" id="ML976009">
    <property type="protein sequence ID" value="KAF1945438.1"/>
    <property type="molecule type" value="Genomic_DNA"/>
</dbReference>
<dbReference type="PANTHER" id="PTHR47765">
    <property type="entry name" value="3'-5' EXONUCLEASE DOMAIN-CONTAINING PROTEIN"/>
    <property type="match status" value="1"/>
</dbReference>
<evidence type="ECO:0000259" key="2">
    <source>
        <dbReference type="SMART" id="SM00474"/>
    </source>
</evidence>
<dbReference type="Proteomes" id="UP000800038">
    <property type="component" value="Unassembled WGS sequence"/>
</dbReference>
<dbReference type="GO" id="GO:0008408">
    <property type="term" value="F:3'-5' exonuclease activity"/>
    <property type="evidence" value="ECO:0007669"/>
    <property type="project" value="InterPro"/>
</dbReference>
<feature type="region of interest" description="Disordered" evidence="1">
    <location>
        <begin position="156"/>
        <end position="208"/>
    </location>
</feature>
<feature type="compositionally biased region" description="Basic and acidic residues" evidence="1">
    <location>
        <begin position="174"/>
        <end position="208"/>
    </location>
</feature>
<feature type="region of interest" description="Disordered" evidence="1">
    <location>
        <begin position="714"/>
        <end position="738"/>
    </location>
</feature>
<feature type="domain" description="3'-5' exonuclease" evidence="2">
    <location>
        <begin position="258"/>
        <end position="456"/>
    </location>
</feature>
<dbReference type="SUPFAM" id="SSF53098">
    <property type="entry name" value="Ribonuclease H-like"/>
    <property type="match status" value="1"/>
</dbReference>
<dbReference type="CDD" id="cd06141">
    <property type="entry name" value="WRN_exo"/>
    <property type="match status" value="1"/>
</dbReference>
<feature type="compositionally biased region" description="Basic residues" evidence="1">
    <location>
        <begin position="480"/>
        <end position="489"/>
    </location>
</feature>
<feature type="compositionally biased region" description="Basic and acidic residues" evidence="1">
    <location>
        <begin position="470"/>
        <end position="479"/>
    </location>
</feature>
<evidence type="ECO:0000313" key="3">
    <source>
        <dbReference type="EMBL" id="KAF1945438.1"/>
    </source>
</evidence>
<proteinExistence type="predicted"/>
<dbReference type="GO" id="GO:0006139">
    <property type="term" value="P:nucleobase-containing compound metabolic process"/>
    <property type="evidence" value="ECO:0007669"/>
    <property type="project" value="InterPro"/>
</dbReference>
<dbReference type="OrthoDB" id="1920326at2759"/>
<feature type="compositionally biased region" description="Low complexity" evidence="1">
    <location>
        <begin position="157"/>
        <end position="170"/>
    </location>
</feature>
<organism evidence="3 4">
    <name type="scientific">Clathrospora elynae</name>
    <dbReference type="NCBI Taxonomy" id="706981"/>
    <lineage>
        <taxon>Eukaryota</taxon>
        <taxon>Fungi</taxon>
        <taxon>Dikarya</taxon>
        <taxon>Ascomycota</taxon>
        <taxon>Pezizomycotina</taxon>
        <taxon>Dothideomycetes</taxon>
        <taxon>Pleosporomycetidae</taxon>
        <taxon>Pleosporales</taxon>
        <taxon>Diademaceae</taxon>
        <taxon>Clathrospora</taxon>
    </lineage>
</organism>
<keyword evidence="4" id="KW-1185">Reference proteome</keyword>
<dbReference type="InterPro" id="IPR002562">
    <property type="entry name" value="3'-5'_exonuclease_dom"/>
</dbReference>
<feature type="region of interest" description="Disordered" evidence="1">
    <location>
        <begin position="51"/>
        <end position="74"/>
    </location>
</feature>
<dbReference type="Pfam" id="PF01612">
    <property type="entry name" value="DNA_pol_A_exo1"/>
    <property type="match status" value="1"/>
</dbReference>
<accession>A0A6A5SZS9</accession>
<dbReference type="PANTHER" id="PTHR47765:SF2">
    <property type="entry name" value="EXONUCLEASE MUT-7 HOMOLOG"/>
    <property type="match status" value="1"/>
</dbReference>
<reference evidence="3" key="1">
    <citation type="journal article" date="2020" name="Stud. Mycol.">
        <title>101 Dothideomycetes genomes: a test case for predicting lifestyles and emergence of pathogens.</title>
        <authorList>
            <person name="Haridas S."/>
            <person name="Albert R."/>
            <person name="Binder M."/>
            <person name="Bloem J."/>
            <person name="Labutti K."/>
            <person name="Salamov A."/>
            <person name="Andreopoulos B."/>
            <person name="Baker S."/>
            <person name="Barry K."/>
            <person name="Bills G."/>
            <person name="Bluhm B."/>
            <person name="Cannon C."/>
            <person name="Castanera R."/>
            <person name="Culley D."/>
            <person name="Daum C."/>
            <person name="Ezra D."/>
            <person name="Gonzalez J."/>
            <person name="Henrissat B."/>
            <person name="Kuo A."/>
            <person name="Liang C."/>
            <person name="Lipzen A."/>
            <person name="Lutzoni F."/>
            <person name="Magnuson J."/>
            <person name="Mondo S."/>
            <person name="Nolan M."/>
            <person name="Ohm R."/>
            <person name="Pangilinan J."/>
            <person name="Park H.-J."/>
            <person name="Ramirez L."/>
            <person name="Alfaro M."/>
            <person name="Sun H."/>
            <person name="Tritt A."/>
            <person name="Yoshinaga Y."/>
            <person name="Zwiers L.-H."/>
            <person name="Turgeon B."/>
            <person name="Goodwin S."/>
            <person name="Spatafora J."/>
            <person name="Crous P."/>
            <person name="Grigoriev I."/>
        </authorList>
    </citation>
    <scope>NUCLEOTIDE SEQUENCE</scope>
    <source>
        <strain evidence="3">CBS 161.51</strain>
    </source>
</reference>
<feature type="region of interest" description="Disordered" evidence="1">
    <location>
        <begin position="470"/>
        <end position="631"/>
    </location>
</feature>
<dbReference type="SMART" id="SM00474">
    <property type="entry name" value="35EXOc"/>
    <property type="match status" value="1"/>
</dbReference>
<evidence type="ECO:0000313" key="4">
    <source>
        <dbReference type="Proteomes" id="UP000800038"/>
    </source>
</evidence>